<dbReference type="SUPFAM" id="SSF53720">
    <property type="entry name" value="ALDH-like"/>
    <property type="match status" value="1"/>
</dbReference>
<dbReference type="Gene3D" id="3.40.605.10">
    <property type="entry name" value="Aldehyde Dehydrogenase, Chain A, domain 1"/>
    <property type="match status" value="1"/>
</dbReference>
<dbReference type="GO" id="GO:0009450">
    <property type="term" value="P:gamma-aminobutyric acid catabolic process"/>
    <property type="evidence" value="ECO:0007669"/>
    <property type="project" value="TreeGrafter"/>
</dbReference>
<proteinExistence type="inferred from homology"/>
<gene>
    <name evidence="4" type="ORF">GWI72_05125</name>
</gene>
<keyword evidence="2" id="KW-0560">Oxidoreductase</keyword>
<dbReference type="GO" id="GO:0004777">
    <property type="term" value="F:succinate-semialdehyde dehydrogenase (NAD+) activity"/>
    <property type="evidence" value="ECO:0007669"/>
    <property type="project" value="TreeGrafter"/>
</dbReference>
<dbReference type="InterPro" id="IPR016163">
    <property type="entry name" value="Ald_DH_C"/>
</dbReference>
<dbReference type="GO" id="GO:0005829">
    <property type="term" value="C:cytosol"/>
    <property type="evidence" value="ECO:0007669"/>
    <property type="project" value="TreeGrafter"/>
</dbReference>
<dbReference type="RefSeq" id="WP_161708027.1">
    <property type="nucleotide sequence ID" value="NZ_JAABLQ010000001.1"/>
</dbReference>
<comment type="similarity">
    <text evidence="1">Belongs to the aldehyde dehydrogenase family.</text>
</comment>
<dbReference type="Pfam" id="PF00171">
    <property type="entry name" value="Aldedh"/>
    <property type="match status" value="1"/>
</dbReference>
<dbReference type="FunFam" id="3.40.605.10:FF:000007">
    <property type="entry name" value="NAD/NADP-dependent betaine aldehyde dehydrogenase"/>
    <property type="match status" value="1"/>
</dbReference>
<reference evidence="4 5" key="1">
    <citation type="submission" date="2020-01" db="EMBL/GenBank/DDBJ databases">
        <authorList>
            <person name="Peng S.Y."/>
            <person name="Li J."/>
            <person name="Wang M."/>
            <person name="Wang L."/>
            <person name="Wang C.Q."/>
            <person name="Wang J.R."/>
        </authorList>
    </citation>
    <scope>NUCLEOTIDE SEQUENCE [LARGE SCALE GENOMIC DNA]</scope>
    <source>
        <strain evidence="4 5">XCT-53</strain>
    </source>
</reference>
<dbReference type="InterPro" id="IPR016161">
    <property type="entry name" value="Ald_DH/histidinol_DH"/>
</dbReference>
<sequence>MTVGAFFIGGRNVKPAGRRSQPVLSPATGAVIGEVALAEAEEIDAAVAAARAAQPGWAGLAACDRGAALRRLAAEIEARAGTIGAVLAAETGKSLGDATGEAVYGAEITRYHSEWARRIEGEIIPSDTPGETLLLMRAPIGVVVCLIPFNFPIYTLLRKVAPALMAGNSVVVRPSNTTPLSALALAEAIQAAGLPDGVINILTMDHAGAGRLSQAAAVGMITLTGSVSAGRAVMDYAKANIAKTSLELGGKTPVLVGPDADVADVARRLVANKTNHCGQVCTAAARVYVVEALHDALVAALTEAFRARRFADRAQEPDAMGPVASEKARAEIHAMVERAVAEGASLAAGGVMPEGPGWFYPPTLLTGCRQEMEIIREEVFGPVLAVVRVSDLDEALRLANDHQFGLSSVLFSNDHRKVMQIANSMEAGELYVNRFPADPYQGYHAGWKRSGLGGDDGKHGLLEFTQTRLVVLAP</sequence>
<evidence type="ECO:0000259" key="3">
    <source>
        <dbReference type="Pfam" id="PF00171"/>
    </source>
</evidence>
<evidence type="ECO:0000256" key="2">
    <source>
        <dbReference type="ARBA" id="ARBA00023002"/>
    </source>
</evidence>
<dbReference type="EMBL" id="JAABLQ010000001">
    <property type="protein sequence ID" value="NBN77648.1"/>
    <property type="molecule type" value="Genomic_DNA"/>
</dbReference>
<name>A0A7X5F0R8_9HYPH</name>
<dbReference type="Gene3D" id="3.40.309.10">
    <property type="entry name" value="Aldehyde Dehydrogenase, Chain A, domain 2"/>
    <property type="match status" value="1"/>
</dbReference>
<dbReference type="InterPro" id="IPR015590">
    <property type="entry name" value="Aldehyde_DH_dom"/>
</dbReference>
<protein>
    <submittedName>
        <fullName evidence="4">Aldehyde dehydrogenase family protein</fullName>
    </submittedName>
</protein>
<dbReference type="PANTHER" id="PTHR43353:SF5">
    <property type="entry name" value="SUCCINATE-SEMIALDEHYDE DEHYDROGENASE, MITOCHONDRIAL"/>
    <property type="match status" value="1"/>
</dbReference>
<organism evidence="4 5">
    <name type="scientific">Pannonibacter tanglangensis</name>
    <dbReference type="NCBI Taxonomy" id="2750084"/>
    <lineage>
        <taxon>Bacteria</taxon>
        <taxon>Pseudomonadati</taxon>
        <taxon>Pseudomonadota</taxon>
        <taxon>Alphaproteobacteria</taxon>
        <taxon>Hyphomicrobiales</taxon>
        <taxon>Stappiaceae</taxon>
        <taxon>Pannonibacter</taxon>
    </lineage>
</organism>
<dbReference type="InterPro" id="IPR016162">
    <property type="entry name" value="Ald_DH_N"/>
</dbReference>
<evidence type="ECO:0000313" key="4">
    <source>
        <dbReference type="EMBL" id="NBN77648.1"/>
    </source>
</evidence>
<dbReference type="AlphaFoldDB" id="A0A7X5F0R8"/>
<dbReference type="Proteomes" id="UP000586722">
    <property type="component" value="Unassembled WGS sequence"/>
</dbReference>
<comment type="caution">
    <text evidence="4">The sequence shown here is derived from an EMBL/GenBank/DDBJ whole genome shotgun (WGS) entry which is preliminary data.</text>
</comment>
<dbReference type="InterPro" id="IPR050740">
    <property type="entry name" value="Aldehyde_DH_Superfamily"/>
</dbReference>
<evidence type="ECO:0000256" key="1">
    <source>
        <dbReference type="ARBA" id="ARBA00009986"/>
    </source>
</evidence>
<accession>A0A7X5F0R8</accession>
<keyword evidence="5" id="KW-1185">Reference proteome</keyword>
<dbReference type="PANTHER" id="PTHR43353">
    <property type="entry name" value="SUCCINATE-SEMIALDEHYDE DEHYDROGENASE, MITOCHONDRIAL"/>
    <property type="match status" value="1"/>
</dbReference>
<dbReference type="FunFam" id="3.40.309.10:FF:000009">
    <property type="entry name" value="Aldehyde dehydrogenase A"/>
    <property type="match status" value="1"/>
</dbReference>
<feature type="domain" description="Aldehyde dehydrogenase" evidence="3">
    <location>
        <begin position="17"/>
        <end position="470"/>
    </location>
</feature>
<evidence type="ECO:0000313" key="5">
    <source>
        <dbReference type="Proteomes" id="UP000586722"/>
    </source>
</evidence>